<feature type="domain" description="Erythromycin biosynthesis protein CIII-like C-terminal" evidence="5">
    <location>
        <begin position="255"/>
        <end position="401"/>
    </location>
</feature>
<name>A0A1W2FUT3_KIBAR</name>
<dbReference type="SUPFAM" id="SSF53756">
    <property type="entry name" value="UDP-Glycosyltransferase/glycogen phosphorylase"/>
    <property type="match status" value="1"/>
</dbReference>
<evidence type="ECO:0000259" key="5">
    <source>
        <dbReference type="Pfam" id="PF06722"/>
    </source>
</evidence>
<dbReference type="InterPro" id="IPR002213">
    <property type="entry name" value="UDP_glucos_trans"/>
</dbReference>
<dbReference type="InterPro" id="IPR048284">
    <property type="entry name" value="EryCIII-like_N"/>
</dbReference>
<dbReference type="GO" id="GO:0008194">
    <property type="term" value="F:UDP-glycosyltransferase activity"/>
    <property type="evidence" value="ECO:0007669"/>
    <property type="project" value="InterPro"/>
</dbReference>
<protein>
    <submittedName>
        <fullName evidence="7">UDP:flavonoid glycosyltransferase YjiC, YdhE family</fullName>
    </submittedName>
</protein>
<keyword evidence="8" id="KW-1185">Reference proteome</keyword>
<dbReference type="Gene3D" id="3.40.50.2000">
    <property type="entry name" value="Glycogen Phosphorylase B"/>
    <property type="match status" value="2"/>
</dbReference>
<evidence type="ECO:0000256" key="2">
    <source>
        <dbReference type="ARBA" id="ARBA00022676"/>
    </source>
</evidence>
<feature type="domain" description="Erythromycin biosynthesis protein CIII-like N-terminal" evidence="6">
    <location>
        <begin position="116"/>
        <end position="240"/>
    </location>
</feature>
<dbReference type="AlphaFoldDB" id="A0A1W2FUT3"/>
<dbReference type="InterPro" id="IPR010610">
    <property type="entry name" value="EryCIII-like_C"/>
</dbReference>
<gene>
    <name evidence="7" type="ORF">SAMN05661093_09290</name>
</gene>
<organism evidence="7 8">
    <name type="scientific">Kibdelosporangium aridum</name>
    <dbReference type="NCBI Taxonomy" id="2030"/>
    <lineage>
        <taxon>Bacteria</taxon>
        <taxon>Bacillati</taxon>
        <taxon>Actinomycetota</taxon>
        <taxon>Actinomycetes</taxon>
        <taxon>Pseudonocardiales</taxon>
        <taxon>Pseudonocardiaceae</taxon>
        <taxon>Kibdelosporangium</taxon>
    </lineage>
</organism>
<dbReference type="GO" id="GO:0016758">
    <property type="term" value="F:hexosyltransferase activity"/>
    <property type="evidence" value="ECO:0007669"/>
    <property type="project" value="UniProtKB-ARBA"/>
</dbReference>
<evidence type="ECO:0000256" key="3">
    <source>
        <dbReference type="ARBA" id="ARBA00022679"/>
    </source>
</evidence>
<evidence type="ECO:0000256" key="1">
    <source>
        <dbReference type="ARBA" id="ARBA00006962"/>
    </source>
</evidence>
<dbReference type="InterPro" id="IPR050426">
    <property type="entry name" value="Glycosyltransferase_28"/>
</dbReference>
<dbReference type="OrthoDB" id="5488434at2"/>
<dbReference type="Pfam" id="PF21036">
    <property type="entry name" value="EryCIII-like_N"/>
    <property type="match status" value="1"/>
</dbReference>
<evidence type="ECO:0000259" key="6">
    <source>
        <dbReference type="Pfam" id="PF21036"/>
    </source>
</evidence>
<dbReference type="CDD" id="cd03784">
    <property type="entry name" value="GT1_Gtf-like"/>
    <property type="match status" value="1"/>
</dbReference>
<feature type="region of interest" description="Disordered" evidence="4">
    <location>
        <begin position="64"/>
        <end position="104"/>
    </location>
</feature>
<dbReference type="GO" id="GO:0017000">
    <property type="term" value="P:antibiotic biosynthetic process"/>
    <property type="evidence" value="ECO:0007669"/>
    <property type="project" value="UniProtKB-ARBA"/>
</dbReference>
<feature type="compositionally biased region" description="Gly residues" evidence="4">
    <location>
        <begin position="78"/>
        <end position="98"/>
    </location>
</feature>
<dbReference type="Proteomes" id="UP000192674">
    <property type="component" value="Unassembled WGS sequence"/>
</dbReference>
<evidence type="ECO:0000256" key="4">
    <source>
        <dbReference type="SAM" id="MobiDB-lite"/>
    </source>
</evidence>
<comment type="similarity">
    <text evidence="1">Belongs to the glycosyltransferase 28 family.</text>
</comment>
<keyword evidence="2" id="KW-0328">Glycosyltransferase</keyword>
<dbReference type="PANTHER" id="PTHR48050">
    <property type="entry name" value="STEROL 3-BETA-GLUCOSYLTRANSFERASE"/>
    <property type="match status" value="1"/>
</dbReference>
<evidence type="ECO:0000313" key="7">
    <source>
        <dbReference type="EMBL" id="SMD25709.1"/>
    </source>
</evidence>
<accession>A0A1W2FUT3</accession>
<dbReference type="RefSeq" id="WP_033392091.1">
    <property type="nucleotide sequence ID" value="NZ_FWXV01000012.1"/>
</dbReference>
<dbReference type="Pfam" id="PF06722">
    <property type="entry name" value="EryCIII-like_C"/>
    <property type="match status" value="1"/>
</dbReference>
<keyword evidence="3 7" id="KW-0808">Transferase</keyword>
<reference evidence="7 8" key="1">
    <citation type="submission" date="2017-04" db="EMBL/GenBank/DDBJ databases">
        <authorList>
            <person name="Afonso C.L."/>
            <person name="Miller P.J."/>
            <person name="Scott M.A."/>
            <person name="Spackman E."/>
            <person name="Goraichik I."/>
            <person name="Dimitrov K.M."/>
            <person name="Suarez D.L."/>
            <person name="Swayne D.E."/>
        </authorList>
    </citation>
    <scope>NUCLEOTIDE SEQUENCE [LARGE SCALE GENOMIC DNA]</scope>
    <source>
        <strain evidence="7 8">DSM 43828</strain>
    </source>
</reference>
<dbReference type="PANTHER" id="PTHR48050:SF13">
    <property type="entry name" value="STEROL 3-BETA-GLUCOSYLTRANSFERASE UGT80A2"/>
    <property type="match status" value="1"/>
</dbReference>
<sequence length="402" mass="41525">MKFLFIGVGSEASVFAVAPLATAVRNAGHEVLLAVNEPQIAAAEGAGLPAVAFETESIGHFIMAGRAGNGPGGPPQGRPGGGPPGRGGPGRGGPGGGPRSMQGVGRGFARMALAGMDPLLELTKDWRPDVVVGGLVTYAAGLLATRLGVPYVRQSSDIVPTTDHDIGATEELRPELERLGLTGLPQAAMTIDVCPPSLRPSALPANTQPMRWIPGNRQRRLEPWMYTRPKDRRRVLITGGTRTLMLKTPGSSMRNLVDQLADAGAEVLIAAPEAAAKEFGAELGDVRIGWIPLDVVAPTCDVAVNHGGGATVMTLMAAGVPQLIMPESARANTVAQALADFGAAPSVEPPREGSDQNAVDVVAAGSREILANPGYAQQAQALAKEIAALPAPAEIARMMETL</sequence>
<dbReference type="EMBL" id="FWXV01000012">
    <property type="protein sequence ID" value="SMD25709.1"/>
    <property type="molecule type" value="Genomic_DNA"/>
</dbReference>
<evidence type="ECO:0000313" key="8">
    <source>
        <dbReference type="Proteomes" id="UP000192674"/>
    </source>
</evidence>
<proteinExistence type="inferred from homology"/>